<dbReference type="KEGG" id="meme:HYG87_10395"/>
<feature type="transmembrane region" description="Helical" evidence="2">
    <location>
        <begin position="54"/>
        <end position="80"/>
    </location>
</feature>
<name>A0A8T8K978_9EURY</name>
<keyword evidence="1" id="KW-0175">Coiled coil</keyword>
<protein>
    <submittedName>
        <fullName evidence="3">DUF2304 family protein</fullName>
    </submittedName>
</protein>
<keyword evidence="2" id="KW-1133">Transmembrane helix</keyword>
<dbReference type="GeneID" id="64821178"/>
<sequence length="123" mass="14277">MIYPYIAGLIALIGIILSIIRFREGRTSPRMLLFWIIIWIMVILISFFPQETTIFANIFGIGRGLDFIIILGLIGCYYLIFKIYTMIERLESDISQLVREIAIKNEKIESIIEKIEISSSKKE</sequence>
<dbReference type="RefSeq" id="WP_211533092.1">
    <property type="nucleotide sequence ID" value="NZ_CP058560.1"/>
</dbReference>
<accession>A0A8T8K978</accession>
<dbReference type="InterPro" id="IPR019277">
    <property type="entry name" value="DUF2304"/>
</dbReference>
<dbReference type="Pfam" id="PF10066">
    <property type="entry name" value="DUF2304"/>
    <property type="match status" value="1"/>
</dbReference>
<gene>
    <name evidence="3" type="ORF">HYG87_10395</name>
</gene>
<reference evidence="3" key="1">
    <citation type="submission" date="2020-07" db="EMBL/GenBank/DDBJ databases">
        <title>Methanobacterium. sp. MethCan genome.</title>
        <authorList>
            <person name="Postec A."/>
            <person name="Quemeneur M."/>
        </authorList>
    </citation>
    <scope>NUCLEOTIDE SEQUENCE</scope>
    <source>
        <strain evidence="3">MethCAN</strain>
    </source>
</reference>
<keyword evidence="2" id="KW-0472">Membrane</keyword>
<evidence type="ECO:0000313" key="3">
    <source>
        <dbReference type="EMBL" id="QUH24135.1"/>
    </source>
</evidence>
<organism evidence="3 4">
    <name type="scientific">Methanobacterium alkalithermotolerans</name>
    <dbReference type="NCBI Taxonomy" id="2731220"/>
    <lineage>
        <taxon>Archaea</taxon>
        <taxon>Methanobacteriati</taxon>
        <taxon>Methanobacteriota</taxon>
        <taxon>Methanomada group</taxon>
        <taxon>Methanobacteria</taxon>
        <taxon>Methanobacteriales</taxon>
        <taxon>Methanobacteriaceae</taxon>
        <taxon>Methanobacterium</taxon>
    </lineage>
</organism>
<feature type="coiled-coil region" evidence="1">
    <location>
        <begin position="87"/>
        <end position="114"/>
    </location>
</feature>
<dbReference type="AlphaFoldDB" id="A0A8T8K978"/>
<evidence type="ECO:0000313" key="4">
    <source>
        <dbReference type="Proteomes" id="UP000681041"/>
    </source>
</evidence>
<feature type="transmembrane region" description="Helical" evidence="2">
    <location>
        <begin position="31"/>
        <end position="48"/>
    </location>
</feature>
<evidence type="ECO:0000256" key="2">
    <source>
        <dbReference type="SAM" id="Phobius"/>
    </source>
</evidence>
<evidence type="ECO:0000256" key="1">
    <source>
        <dbReference type="SAM" id="Coils"/>
    </source>
</evidence>
<feature type="transmembrane region" description="Helical" evidence="2">
    <location>
        <begin position="6"/>
        <end position="22"/>
    </location>
</feature>
<keyword evidence="2" id="KW-0812">Transmembrane</keyword>
<dbReference type="EMBL" id="CP058560">
    <property type="protein sequence ID" value="QUH24135.1"/>
    <property type="molecule type" value="Genomic_DNA"/>
</dbReference>
<proteinExistence type="predicted"/>
<keyword evidence="4" id="KW-1185">Reference proteome</keyword>
<dbReference type="Proteomes" id="UP000681041">
    <property type="component" value="Chromosome"/>
</dbReference>